<dbReference type="SUPFAM" id="SSF48403">
    <property type="entry name" value="Ankyrin repeat"/>
    <property type="match status" value="1"/>
</dbReference>
<dbReference type="Gene3D" id="3.90.176.10">
    <property type="entry name" value="Toxin ADP-ribosyltransferase, Chain A, domain 1"/>
    <property type="match status" value="1"/>
</dbReference>
<keyword evidence="7" id="KW-0521">NADP</keyword>
<keyword evidence="4" id="KW-0548">Nucleotidyltransferase</keyword>
<dbReference type="SUPFAM" id="SSF56399">
    <property type="entry name" value="ADP-ribosylation"/>
    <property type="match status" value="1"/>
</dbReference>
<gene>
    <name evidence="9" type="ORF">GPM918_LOCUS24270</name>
    <name evidence="10" type="ORF">SRO942_LOCUS24269</name>
</gene>
<evidence type="ECO:0000256" key="5">
    <source>
        <dbReference type="ARBA" id="ARBA00047597"/>
    </source>
</evidence>
<dbReference type="EC" id="2.4.2.31" evidence="7"/>
<dbReference type="InterPro" id="IPR036770">
    <property type="entry name" value="Ankyrin_rpt-contain_sf"/>
</dbReference>
<accession>A0A814XJY4</accession>
<evidence type="ECO:0000256" key="7">
    <source>
        <dbReference type="RuleBase" id="RU361228"/>
    </source>
</evidence>
<evidence type="ECO:0000313" key="11">
    <source>
        <dbReference type="Proteomes" id="UP000663829"/>
    </source>
</evidence>
<dbReference type="Gene3D" id="1.25.40.20">
    <property type="entry name" value="Ankyrin repeat-containing domain"/>
    <property type="match status" value="1"/>
</dbReference>
<dbReference type="PROSITE" id="PS51996">
    <property type="entry name" value="TR_MART"/>
    <property type="match status" value="1"/>
</dbReference>
<evidence type="ECO:0000256" key="2">
    <source>
        <dbReference type="ARBA" id="ARBA00022676"/>
    </source>
</evidence>
<dbReference type="PROSITE" id="PS50088">
    <property type="entry name" value="ANK_REPEAT"/>
    <property type="match status" value="1"/>
</dbReference>
<dbReference type="GO" id="GO:0016779">
    <property type="term" value="F:nucleotidyltransferase activity"/>
    <property type="evidence" value="ECO:0007669"/>
    <property type="project" value="UniProtKB-KW"/>
</dbReference>
<proteinExistence type="inferred from homology"/>
<evidence type="ECO:0000313" key="9">
    <source>
        <dbReference type="EMBL" id="CAF1212245.1"/>
    </source>
</evidence>
<keyword evidence="6" id="KW-0040">ANK repeat</keyword>
<evidence type="ECO:0000256" key="1">
    <source>
        <dbReference type="ARBA" id="ARBA00009558"/>
    </source>
</evidence>
<dbReference type="AlphaFoldDB" id="A0A814XJY4"/>
<dbReference type="GO" id="GO:0106274">
    <property type="term" value="F:NAD+-protein-arginine ADP-ribosyltransferase activity"/>
    <property type="evidence" value="ECO:0007669"/>
    <property type="project" value="UniProtKB-EC"/>
</dbReference>
<dbReference type="Proteomes" id="UP000681722">
    <property type="component" value="Unassembled WGS sequence"/>
</dbReference>
<evidence type="ECO:0000256" key="4">
    <source>
        <dbReference type="ARBA" id="ARBA00022695"/>
    </source>
</evidence>
<keyword evidence="11" id="KW-1185">Reference proteome</keyword>
<feature type="region of interest" description="Disordered" evidence="8">
    <location>
        <begin position="1"/>
        <end position="63"/>
    </location>
</feature>
<evidence type="ECO:0000256" key="8">
    <source>
        <dbReference type="SAM" id="MobiDB-lite"/>
    </source>
</evidence>
<dbReference type="OrthoDB" id="539213at2759"/>
<dbReference type="PROSITE" id="PS50297">
    <property type="entry name" value="ANK_REP_REGION"/>
    <property type="match status" value="1"/>
</dbReference>
<keyword evidence="7" id="KW-0520">NAD</keyword>
<dbReference type="EMBL" id="CAJOBC010008989">
    <property type="protein sequence ID" value="CAF3976217.1"/>
    <property type="molecule type" value="Genomic_DNA"/>
</dbReference>
<organism evidence="9 11">
    <name type="scientific">Didymodactylos carnosus</name>
    <dbReference type="NCBI Taxonomy" id="1234261"/>
    <lineage>
        <taxon>Eukaryota</taxon>
        <taxon>Metazoa</taxon>
        <taxon>Spiralia</taxon>
        <taxon>Gnathifera</taxon>
        <taxon>Rotifera</taxon>
        <taxon>Eurotatoria</taxon>
        <taxon>Bdelloidea</taxon>
        <taxon>Philodinida</taxon>
        <taxon>Philodinidae</taxon>
        <taxon>Didymodactylos</taxon>
    </lineage>
</organism>
<dbReference type="Proteomes" id="UP000663829">
    <property type="component" value="Unassembled WGS sequence"/>
</dbReference>
<evidence type="ECO:0000256" key="3">
    <source>
        <dbReference type="ARBA" id="ARBA00022679"/>
    </source>
</evidence>
<feature type="compositionally biased region" description="Low complexity" evidence="8">
    <location>
        <begin position="8"/>
        <end position="18"/>
    </location>
</feature>
<dbReference type="InterPro" id="IPR002110">
    <property type="entry name" value="Ankyrin_rpt"/>
</dbReference>
<evidence type="ECO:0000313" key="10">
    <source>
        <dbReference type="EMBL" id="CAF3976217.1"/>
    </source>
</evidence>
<evidence type="ECO:0000256" key="6">
    <source>
        <dbReference type="PROSITE-ProRule" id="PRU00023"/>
    </source>
</evidence>
<dbReference type="SMART" id="SM00248">
    <property type="entry name" value="ANK"/>
    <property type="match status" value="2"/>
</dbReference>
<comment type="catalytic activity">
    <reaction evidence="5 7">
        <text>L-arginyl-[protein] + NAD(+) = N(omega)-(ADP-D-ribosyl)-L-arginyl-[protein] + nicotinamide + H(+)</text>
        <dbReference type="Rhea" id="RHEA:19149"/>
        <dbReference type="Rhea" id="RHEA-COMP:10532"/>
        <dbReference type="Rhea" id="RHEA-COMP:15087"/>
        <dbReference type="ChEBI" id="CHEBI:15378"/>
        <dbReference type="ChEBI" id="CHEBI:17154"/>
        <dbReference type="ChEBI" id="CHEBI:29965"/>
        <dbReference type="ChEBI" id="CHEBI:57540"/>
        <dbReference type="ChEBI" id="CHEBI:142554"/>
        <dbReference type="EC" id="2.4.2.31"/>
    </reaction>
</comment>
<keyword evidence="2 7" id="KW-0328">Glycosyltransferase</keyword>
<keyword evidence="3 7" id="KW-0808">Transferase</keyword>
<comment type="caution">
    <text evidence="9">The sequence shown here is derived from an EMBL/GenBank/DDBJ whole genome shotgun (WGS) entry which is preliminary data.</text>
</comment>
<reference evidence="9" key="1">
    <citation type="submission" date="2021-02" db="EMBL/GenBank/DDBJ databases">
        <authorList>
            <person name="Nowell W R."/>
        </authorList>
    </citation>
    <scope>NUCLEOTIDE SEQUENCE</scope>
</reference>
<dbReference type="EMBL" id="CAJNOQ010008988">
    <property type="protein sequence ID" value="CAF1212245.1"/>
    <property type="molecule type" value="Genomic_DNA"/>
</dbReference>
<dbReference type="Pfam" id="PF01129">
    <property type="entry name" value="ART"/>
    <property type="match status" value="1"/>
</dbReference>
<dbReference type="Pfam" id="PF12796">
    <property type="entry name" value="Ank_2"/>
    <property type="match status" value="1"/>
</dbReference>
<name>A0A814XJY4_9BILA</name>
<protein>
    <recommendedName>
        <fullName evidence="7">NAD(P)(+)--arginine ADP-ribosyltransferase</fullName>
        <ecNumber evidence="7">2.4.2.31</ecNumber>
    </recommendedName>
    <alternativeName>
        <fullName evidence="7">Mono(ADP-ribosyl)transferase</fullName>
    </alternativeName>
</protein>
<feature type="compositionally biased region" description="Basic and acidic residues" evidence="8">
    <location>
        <begin position="36"/>
        <end position="53"/>
    </location>
</feature>
<comment type="similarity">
    <text evidence="1 7">Belongs to the Arg-specific ADP-ribosyltransferase family.</text>
</comment>
<feature type="repeat" description="ANK" evidence="6">
    <location>
        <begin position="100"/>
        <end position="132"/>
    </location>
</feature>
<dbReference type="InterPro" id="IPR000768">
    <property type="entry name" value="ART"/>
</dbReference>
<sequence length="451" mass="51477">MDSQTPRSLSHSSHNSASETDDPSKQSHSESNNQKDTVHSRSQLEDSKTDIRSDGTTQPISKLETQRSDLYKACKNNKINRVRKILQTASISTINRIEENGATALHVATYHGHNEIVKLLLDSGASTSIRHKIRKLTAYEEAKTQETQDLFKRRNDRSRFIGNLTSDVIEWTLIFREPGKRRARFFQQLIKLLLDKSINRGHQTSLKIDQILLKLENNYLDALLIPDQLPITHQKMIKWFFSSAVSEKDPTYILRAYTSATNFYKTLNKQLAINALDYFEPTVNYATDYKLVRALIDIVAIVTHCKQFEKYRFKGETYRGMLLTEQNLLEYTVGSEIMNKSFLSTSKTKVVAEIYSGEGQQTDSHVSTICTYVIKNDQTALDIEDISEVPDEQEVLIVPFSVFKIINVERCNIIGAKNNGALIAMKLEECNAHVAYELSNFENDDDYATQL</sequence>